<organism evidence="2 3">
    <name type="scientific">Hydrococcus rivularis NIES-593</name>
    <dbReference type="NCBI Taxonomy" id="1921803"/>
    <lineage>
        <taxon>Bacteria</taxon>
        <taxon>Bacillati</taxon>
        <taxon>Cyanobacteriota</taxon>
        <taxon>Cyanophyceae</taxon>
        <taxon>Pleurocapsales</taxon>
        <taxon>Hydrococcaceae</taxon>
        <taxon>Hydrococcus</taxon>
    </lineage>
</organism>
<gene>
    <name evidence="2" type="ORF">NIES593_19175</name>
</gene>
<protein>
    <submittedName>
        <fullName evidence="2">Uncharacterized protein</fullName>
    </submittedName>
</protein>
<dbReference type="EMBL" id="MRCB01000031">
    <property type="protein sequence ID" value="OKH20348.1"/>
    <property type="molecule type" value="Genomic_DNA"/>
</dbReference>
<dbReference type="Proteomes" id="UP000186868">
    <property type="component" value="Unassembled WGS sequence"/>
</dbReference>
<keyword evidence="3" id="KW-1185">Reference proteome</keyword>
<evidence type="ECO:0000256" key="1">
    <source>
        <dbReference type="SAM" id="MobiDB-lite"/>
    </source>
</evidence>
<feature type="region of interest" description="Disordered" evidence="1">
    <location>
        <begin position="83"/>
        <end position="104"/>
    </location>
</feature>
<evidence type="ECO:0000313" key="2">
    <source>
        <dbReference type="EMBL" id="OKH20348.1"/>
    </source>
</evidence>
<accession>A0A1U7H9Y0</accession>
<dbReference type="Pfam" id="PF26394">
    <property type="entry name" value="Psb34"/>
    <property type="match status" value="1"/>
</dbReference>
<feature type="region of interest" description="Disordered" evidence="1">
    <location>
        <begin position="1"/>
        <end position="46"/>
    </location>
</feature>
<feature type="compositionally biased region" description="Basic and acidic residues" evidence="1">
    <location>
        <begin position="21"/>
        <end position="42"/>
    </location>
</feature>
<feature type="compositionally biased region" description="Basic and acidic residues" evidence="1">
    <location>
        <begin position="1"/>
        <end position="12"/>
    </location>
</feature>
<dbReference type="OrthoDB" id="571921at2"/>
<name>A0A1U7H9Y0_9CYAN</name>
<sequence length="104" mass="11844">MKPEAKTNKNYDAHITPAETAAREEREGENFKKTPEPEKELDTTAGYTVDKEGLLNNYAIEPEMYYEEPGDRREIEEAEKAERAQELKEINEEGGQGRKGQGII</sequence>
<dbReference type="InterPro" id="IPR048028">
    <property type="entry name" value="Psb34-like"/>
</dbReference>
<dbReference type="AlphaFoldDB" id="A0A1U7H9Y0"/>
<comment type="caution">
    <text evidence="2">The sequence shown here is derived from an EMBL/GenBank/DDBJ whole genome shotgun (WGS) entry which is preliminary data.</text>
</comment>
<evidence type="ECO:0000313" key="3">
    <source>
        <dbReference type="Proteomes" id="UP000186868"/>
    </source>
</evidence>
<dbReference type="RefSeq" id="WP_073601113.1">
    <property type="nucleotide sequence ID" value="NZ_MRCB01000031.1"/>
</dbReference>
<reference evidence="2 3" key="1">
    <citation type="submission" date="2016-11" db="EMBL/GenBank/DDBJ databases">
        <title>Draft Genome Sequences of Nine Cyanobacterial Strains from Diverse Habitats.</title>
        <authorList>
            <person name="Zhu T."/>
            <person name="Hou S."/>
            <person name="Lu X."/>
            <person name="Hess W.R."/>
        </authorList>
    </citation>
    <scope>NUCLEOTIDE SEQUENCE [LARGE SCALE GENOMIC DNA]</scope>
    <source>
        <strain evidence="2 3">NIES-593</strain>
    </source>
</reference>
<proteinExistence type="predicted"/>